<organism evidence="1">
    <name type="scientific">Rhizophora mucronata</name>
    <name type="common">Asiatic mangrove</name>
    <dbReference type="NCBI Taxonomy" id="61149"/>
    <lineage>
        <taxon>Eukaryota</taxon>
        <taxon>Viridiplantae</taxon>
        <taxon>Streptophyta</taxon>
        <taxon>Embryophyta</taxon>
        <taxon>Tracheophyta</taxon>
        <taxon>Spermatophyta</taxon>
        <taxon>Magnoliopsida</taxon>
        <taxon>eudicotyledons</taxon>
        <taxon>Gunneridae</taxon>
        <taxon>Pentapetalae</taxon>
        <taxon>rosids</taxon>
        <taxon>fabids</taxon>
        <taxon>Malpighiales</taxon>
        <taxon>Rhizophoraceae</taxon>
        <taxon>Rhizophora</taxon>
    </lineage>
</organism>
<name>A0A2P2J122_RHIMU</name>
<reference evidence="1" key="1">
    <citation type="submission" date="2018-02" db="EMBL/GenBank/DDBJ databases">
        <title>Rhizophora mucronata_Transcriptome.</title>
        <authorList>
            <person name="Meera S.P."/>
            <person name="Sreeshan A."/>
            <person name="Augustine A."/>
        </authorList>
    </citation>
    <scope>NUCLEOTIDE SEQUENCE</scope>
    <source>
        <tissue evidence="1">Leaf</tissue>
    </source>
</reference>
<evidence type="ECO:0000313" key="1">
    <source>
        <dbReference type="EMBL" id="MBW87188.1"/>
    </source>
</evidence>
<dbReference type="EMBL" id="GGEC01006705">
    <property type="protein sequence ID" value="MBW87188.1"/>
    <property type="molecule type" value="Transcribed_RNA"/>
</dbReference>
<sequence>MADVDNSSVDEFSVDSRGILSEISGYMI</sequence>
<protein>
    <submittedName>
        <fullName evidence="1">Uncharacterized protein</fullName>
    </submittedName>
</protein>
<proteinExistence type="predicted"/>
<dbReference type="AlphaFoldDB" id="A0A2P2J122"/>
<accession>A0A2P2J122</accession>